<dbReference type="Proteomes" id="UP000634139">
    <property type="component" value="Unassembled WGS sequence"/>
</dbReference>
<gene>
    <name evidence="1" type="ORF">GCM10011617_31700</name>
</gene>
<reference evidence="1" key="2">
    <citation type="submission" date="2020-09" db="EMBL/GenBank/DDBJ databases">
        <authorList>
            <person name="Sun Q."/>
            <person name="Kim S."/>
        </authorList>
    </citation>
    <scope>NUCLEOTIDE SEQUENCE</scope>
    <source>
        <strain evidence="1">KCTC 32422</strain>
    </source>
</reference>
<protein>
    <submittedName>
        <fullName evidence="1">Uncharacterized protein</fullName>
    </submittedName>
</protein>
<evidence type="ECO:0000313" key="2">
    <source>
        <dbReference type="Proteomes" id="UP000634139"/>
    </source>
</evidence>
<comment type="caution">
    <text evidence="1">The sequence shown here is derived from an EMBL/GenBank/DDBJ whole genome shotgun (WGS) entry which is preliminary data.</text>
</comment>
<evidence type="ECO:0000313" key="1">
    <source>
        <dbReference type="EMBL" id="GHA09025.1"/>
    </source>
</evidence>
<keyword evidence="2" id="KW-1185">Reference proteome</keyword>
<reference evidence="1" key="1">
    <citation type="journal article" date="2014" name="Int. J. Syst. Evol. Microbiol.">
        <title>Complete genome sequence of Corynebacterium casei LMG S-19264T (=DSM 44701T), isolated from a smear-ripened cheese.</title>
        <authorList>
            <consortium name="US DOE Joint Genome Institute (JGI-PGF)"/>
            <person name="Walter F."/>
            <person name="Albersmeier A."/>
            <person name="Kalinowski J."/>
            <person name="Ruckert C."/>
        </authorList>
    </citation>
    <scope>NUCLEOTIDE SEQUENCE</scope>
    <source>
        <strain evidence="1">KCTC 32422</strain>
    </source>
</reference>
<organism evidence="1 2">
    <name type="scientific">Novosphingobium arvoryzae</name>
    <dbReference type="NCBI Taxonomy" id="1256514"/>
    <lineage>
        <taxon>Bacteria</taxon>
        <taxon>Pseudomonadati</taxon>
        <taxon>Pseudomonadota</taxon>
        <taxon>Alphaproteobacteria</taxon>
        <taxon>Sphingomonadales</taxon>
        <taxon>Sphingomonadaceae</taxon>
        <taxon>Novosphingobium</taxon>
    </lineage>
</organism>
<dbReference type="EMBL" id="BMZD01000019">
    <property type="protein sequence ID" value="GHA09025.1"/>
    <property type="molecule type" value="Genomic_DNA"/>
</dbReference>
<dbReference type="RefSeq" id="WP_189543334.1">
    <property type="nucleotide sequence ID" value="NZ_BMZD01000019.1"/>
</dbReference>
<proteinExistence type="predicted"/>
<sequence length="54" mass="6044">MLSKVQKPKTKQELIKALQSASIQSVSVYEGTDVNLIPSKTDFIRQKATLIVLR</sequence>
<name>A0A918RUG8_9SPHN</name>
<accession>A0A918RUG8</accession>
<dbReference type="AlphaFoldDB" id="A0A918RUG8"/>